<evidence type="ECO:0000313" key="3">
    <source>
        <dbReference type="Proteomes" id="UP000054477"/>
    </source>
</evidence>
<dbReference type="HOGENOM" id="CLU_1875587_0_0_1"/>
<gene>
    <name evidence="2" type="ORF">K443DRAFT_287551</name>
</gene>
<proteinExistence type="predicted"/>
<sequence length="135" mass="14336">MTTPPSEPNHSTYSLESDTTVSPATPFGASLPPQKDYHAAFATLQSRYGTIGNIPSPKKDPSHKLSASMSPIQEIACNSSRTTLTSPAPSDIGAGSAQGRRPRKKSKGSILTFLFKGEPGPVADNALINIPMRWN</sequence>
<keyword evidence="3" id="KW-1185">Reference proteome</keyword>
<evidence type="ECO:0000313" key="2">
    <source>
        <dbReference type="EMBL" id="KIK06210.1"/>
    </source>
</evidence>
<evidence type="ECO:0000256" key="1">
    <source>
        <dbReference type="SAM" id="MobiDB-lite"/>
    </source>
</evidence>
<feature type="compositionally biased region" description="Polar residues" evidence="1">
    <location>
        <begin position="78"/>
        <end position="88"/>
    </location>
</feature>
<dbReference type="AlphaFoldDB" id="A0A0C9X254"/>
<feature type="compositionally biased region" description="Polar residues" evidence="1">
    <location>
        <begin position="1"/>
        <end position="23"/>
    </location>
</feature>
<reference evidence="3" key="2">
    <citation type="submission" date="2015-01" db="EMBL/GenBank/DDBJ databases">
        <title>Evolutionary Origins and Diversification of the Mycorrhizal Mutualists.</title>
        <authorList>
            <consortium name="DOE Joint Genome Institute"/>
            <consortium name="Mycorrhizal Genomics Consortium"/>
            <person name="Kohler A."/>
            <person name="Kuo A."/>
            <person name="Nagy L.G."/>
            <person name="Floudas D."/>
            <person name="Copeland A."/>
            <person name="Barry K.W."/>
            <person name="Cichocki N."/>
            <person name="Veneault-Fourrey C."/>
            <person name="LaButti K."/>
            <person name="Lindquist E.A."/>
            <person name="Lipzen A."/>
            <person name="Lundell T."/>
            <person name="Morin E."/>
            <person name="Murat C."/>
            <person name="Riley R."/>
            <person name="Ohm R."/>
            <person name="Sun H."/>
            <person name="Tunlid A."/>
            <person name="Henrissat B."/>
            <person name="Grigoriev I.V."/>
            <person name="Hibbett D.S."/>
            <person name="Martin F."/>
        </authorList>
    </citation>
    <scope>NUCLEOTIDE SEQUENCE [LARGE SCALE GENOMIC DNA]</scope>
    <source>
        <strain evidence="3">LaAM-08-1</strain>
    </source>
</reference>
<protein>
    <submittedName>
        <fullName evidence="2">Uncharacterized protein</fullName>
    </submittedName>
</protein>
<feature type="region of interest" description="Disordered" evidence="1">
    <location>
        <begin position="1"/>
        <end position="34"/>
    </location>
</feature>
<dbReference type="OrthoDB" id="3063568at2759"/>
<accession>A0A0C9X254</accession>
<reference evidence="2 3" key="1">
    <citation type="submission" date="2014-04" db="EMBL/GenBank/DDBJ databases">
        <authorList>
            <consortium name="DOE Joint Genome Institute"/>
            <person name="Kuo A."/>
            <person name="Kohler A."/>
            <person name="Nagy L.G."/>
            <person name="Floudas D."/>
            <person name="Copeland A."/>
            <person name="Barry K.W."/>
            <person name="Cichocki N."/>
            <person name="Veneault-Fourrey C."/>
            <person name="LaButti K."/>
            <person name="Lindquist E.A."/>
            <person name="Lipzen A."/>
            <person name="Lundell T."/>
            <person name="Morin E."/>
            <person name="Murat C."/>
            <person name="Sun H."/>
            <person name="Tunlid A."/>
            <person name="Henrissat B."/>
            <person name="Grigoriev I.V."/>
            <person name="Hibbett D.S."/>
            <person name="Martin F."/>
            <person name="Nordberg H.P."/>
            <person name="Cantor M.N."/>
            <person name="Hua S.X."/>
        </authorList>
    </citation>
    <scope>NUCLEOTIDE SEQUENCE [LARGE SCALE GENOMIC DNA]</scope>
    <source>
        <strain evidence="2 3">LaAM-08-1</strain>
    </source>
</reference>
<organism evidence="2 3">
    <name type="scientific">Laccaria amethystina LaAM-08-1</name>
    <dbReference type="NCBI Taxonomy" id="1095629"/>
    <lineage>
        <taxon>Eukaryota</taxon>
        <taxon>Fungi</taxon>
        <taxon>Dikarya</taxon>
        <taxon>Basidiomycota</taxon>
        <taxon>Agaricomycotina</taxon>
        <taxon>Agaricomycetes</taxon>
        <taxon>Agaricomycetidae</taxon>
        <taxon>Agaricales</taxon>
        <taxon>Agaricineae</taxon>
        <taxon>Hydnangiaceae</taxon>
        <taxon>Laccaria</taxon>
    </lineage>
</organism>
<dbReference type="EMBL" id="KN838554">
    <property type="protein sequence ID" value="KIK06210.1"/>
    <property type="molecule type" value="Genomic_DNA"/>
</dbReference>
<name>A0A0C9X254_9AGAR</name>
<dbReference type="Proteomes" id="UP000054477">
    <property type="component" value="Unassembled WGS sequence"/>
</dbReference>
<feature type="region of interest" description="Disordered" evidence="1">
    <location>
        <begin position="78"/>
        <end position="108"/>
    </location>
</feature>